<protein>
    <submittedName>
        <fullName evidence="2">Immunoglobulin I-set domain protein</fullName>
    </submittedName>
</protein>
<dbReference type="InterPro" id="IPR036179">
    <property type="entry name" value="Ig-like_dom_sf"/>
</dbReference>
<name>A0A0B1T5L2_OESDE</name>
<dbReference type="EMBL" id="KN551078">
    <property type="protein sequence ID" value="KHJ92868.1"/>
    <property type="molecule type" value="Genomic_DNA"/>
</dbReference>
<accession>A0A0B1T5L2</accession>
<evidence type="ECO:0000259" key="1">
    <source>
        <dbReference type="PROSITE" id="PS50835"/>
    </source>
</evidence>
<proteinExistence type="predicted"/>
<dbReference type="Gene3D" id="2.60.40.10">
    <property type="entry name" value="Immunoglobulins"/>
    <property type="match status" value="1"/>
</dbReference>
<dbReference type="InterPro" id="IPR013098">
    <property type="entry name" value="Ig_I-set"/>
</dbReference>
<reference evidence="2 3" key="1">
    <citation type="submission" date="2014-03" db="EMBL/GenBank/DDBJ databases">
        <title>Draft genome of the hookworm Oesophagostomum dentatum.</title>
        <authorList>
            <person name="Mitreva M."/>
        </authorList>
    </citation>
    <scope>NUCLEOTIDE SEQUENCE [LARGE SCALE GENOMIC DNA]</scope>
    <source>
        <strain evidence="2 3">OD-Hann</strain>
    </source>
</reference>
<dbReference type="Proteomes" id="UP000053660">
    <property type="component" value="Unassembled WGS sequence"/>
</dbReference>
<dbReference type="SMART" id="SM00409">
    <property type="entry name" value="IG"/>
    <property type="match status" value="1"/>
</dbReference>
<dbReference type="InterPro" id="IPR013783">
    <property type="entry name" value="Ig-like_fold"/>
</dbReference>
<dbReference type="PANTHER" id="PTHR47633:SF4">
    <property type="entry name" value="MYOPALLADIN ISOFORM X1"/>
    <property type="match status" value="1"/>
</dbReference>
<dbReference type="InterPro" id="IPR007110">
    <property type="entry name" value="Ig-like_dom"/>
</dbReference>
<dbReference type="PROSITE" id="PS50835">
    <property type="entry name" value="IG_LIKE"/>
    <property type="match status" value="1"/>
</dbReference>
<evidence type="ECO:0000313" key="2">
    <source>
        <dbReference type="EMBL" id="KHJ92868.1"/>
    </source>
</evidence>
<organism evidence="2 3">
    <name type="scientific">Oesophagostomum dentatum</name>
    <name type="common">Nodular worm</name>
    <dbReference type="NCBI Taxonomy" id="61180"/>
    <lineage>
        <taxon>Eukaryota</taxon>
        <taxon>Metazoa</taxon>
        <taxon>Ecdysozoa</taxon>
        <taxon>Nematoda</taxon>
        <taxon>Chromadorea</taxon>
        <taxon>Rhabditida</taxon>
        <taxon>Rhabditina</taxon>
        <taxon>Rhabditomorpha</taxon>
        <taxon>Strongyloidea</taxon>
        <taxon>Strongylidae</taxon>
        <taxon>Oesophagostomum</taxon>
    </lineage>
</organism>
<dbReference type="PANTHER" id="PTHR47633">
    <property type="entry name" value="IMMUNOGLOBULIN"/>
    <property type="match status" value="1"/>
</dbReference>
<dbReference type="OrthoDB" id="5837492at2759"/>
<dbReference type="Pfam" id="PF07679">
    <property type="entry name" value="I-set"/>
    <property type="match status" value="1"/>
</dbReference>
<dbReference type="SUPFAM" id="SSF48726">
    <property type="entry name" value="Immunoglobulin"/>
    <property type="match status" value="1"/>
</dbReference>
<evidence type="ECO:0000313" key="3">
    <source>
        <dbReference type="Proteomes" id="UP000053660"/>
    </source>
</evidence>
<sequence>MISAKLACQGASHIITDPQMPQGMLVHNLKQDNKKIHWSEQGATVVRQKQKPEFTIKPRALQVVENEPARFECAVIGNPKPKVVWYINGNQAIQGHRYKLNYDGMHYLTIGNCRISDAGEVVVIARNSEGEVQASCTLDIFQKKDFRQLQLKPTQFMTSEELQQRQLQWQKVRQRKSHLPRLANLGLNYRRHSARWVKPSKPHRDQMLRSCSRLKGMERSPPPYNLQKTALGLPYPVLEQFPSQISLPC</sequence>
<dbReference type="InterPro" id="IPR003599">
    <property type="entry name" value="Ig_sub"/>
</dbReference>
<dbReference type="FunFam" id="2.60.40.10:FF:000697">
    <property type="entry name" value="titin isoform X1"/>
    <property type="match status" value="1"/>
</dbReference>
<gene>
    <name evidence="2" type="ORF">OESDEN_07233</name>
</gene>
<keyword evidence="3" id="KW-1185">Reference proteome</keyword>
<dbReference type="AlphaFoldDB" id="A0A0B1T5L2"/>
<feature type="domain" description="Ig-like" evidence="1">
    <location>
        <begin position="52"/>
        <end position="139"/>
    </location>
</feature>